<dbReference type="HOGENOM" id="CLU_053916_0_0_1"/>
<dbReference type="AlphaFoldDB" id="J9HIN6"/>
<dbReference type="PaxDb" id="7159-AAEL017350-PA"/>
<feature type="transmembrane region" description="Helical" evidence="2">
    <location>
        <begin position="401"/>
        <end position="420"/>
    </location>
</feature>
<keyword evidence="2" id="KW-0472">Membrane</keyword>
<evidence type="ECO:0000256" key="1">
    <source>
        <dbReference type="SAM" id="MobiDB-lite"/>
    </source>
</evidence>
<feature type="transmembrane region" description="Helical" evidence="2">
    <location>
        <begin position="6"/>
        <end position="24"/>
    </location>
</feature>
<keyword evidence="2" id="KW-0812">Transmembrane</keyword>
<sequence length="421" mass="46420">MIIMRALVATVLLITVVLVSIVLINANSRHVRSGATITRNDDGDLVEVDRTEAEVITSGSYEDELLGSNPEQNHKTFEFEDSLTDSVKSSESSTLINAIRKAGEESDNEQSNTSSQVELNQAAESEALADGGEDEEIVVLHETHNIDPVQSFDEVVYTEEVAVDSKSTESFDEVTGRSPTTPELTTEDVYYVEDAPAEAKAEKQEEQESENTYLEPHTVNDIKSLPKENQWGSRKTSPATERQTPLGYEPESYIVVDEDMFKSTKAELENAFAEQGDLLAASSSISSRPLERKQRAAVGNPETIVLNRAPIVPHFDDEYREPVRMPSHVPAATTKATICPFDGTRCPAKLPRTGVDLQSTQLGCTQHEPAPFSAMLGLSAEAGSPVPQLRKMQRMLSAQRVHLWLSTFLVFGCTYTYVVFF</sequence>
<dbReference type="eggNOG" id="ENOG502TDAX">
    <property type="taxonomic scope" value="Eukaryota"/>
</dbReference>
<keyword evidence="2" id="KW-1133">Transmembrane helix</keyword>
<proteinExistence type="predicted"/>
<dbReference type="Proteomes" id="UP000682892">
    <property type="component" value="Unassembled WGS sequence"/>
</dbReference>
<dbReference type="EMBL" id="CH477510">
    <property type="protein sequence ID" value="EJY57749.1"/>
    <property type="molecule type" value="Genomic_DNA"/>
</dbReference>
<feature type="compositionally biased region" description="Basic and acidic residues" evidence="1">
    <location>
        <begin position="197"/>
        <end position="206"/>
    </location>
</feature>
<protein>
    <submittedName>
        <fullName evidence="3">AAEL017350-PA</fullName>
    </submittedName>
</protein>
<evidence type="ECO:0000313" key="3">
    <source>
        <dbReference type="EMBL" id="EJY57749.1"/>
    </source>
</evidence>
<gene>
    <name evidence="3" type="ORF">AaeL_AAEL017350</name>
</gene>
<feature type="region of interest" description="Disordered" evidence="1">
    <location>
        <begin position="196"/>
        <end position="245"/>
    </location>
</feature>
<accession>J9HIN6</accession>
<reference evidence="3" key="1">
    <citation type="submission" date="2005-10" db="EMBL/GenBank/DDBJ databases">
        <authorList>
            <person name="Loftus B.J."/>
            <person name="Nene V.M."/>
            <person name="Hannick L.I."/>
            <person name="Bidwell S."/>
            <person name="Haas B."/>
            <person name="Amedeo P."/>
            <person name="Orvis J."/>
            <person name="Wortman J.R."/>
            <person name="White O.R."/>
            <person name="Salzberg S."/>
            <person name="Shumway M."/>
            <person name="Koo H."/>
            <person name="Zhao Y."/>
            <person name="Holmes M."/>
            <person name="Miller J."/>
            <person name="Schatz M."/>
            <person name="Pop M."/>
            <person name="Pai G."/>
            <person name="Utterback T."/>
            <person name="Rogers Y.-H."/>
            <person name="Kravitz S."/>
            <person name="Fraser C.M."/>
        </authorList>
    </citation>
    <scope>NUCLEOTIDE SEQUENCE</scope>
    <source>
        <strain evidence="3">Liverpool</strain>
    </source>
</reference>
<reference evidence="3" key="2">
    <citation type="journal article" date="2007" name="Science">
        <title>Genome sequence of Aedes aegypti, a major arbovirus vector.</title>
        <authorList>
            <person name="Nene V."/>
            <person name="Wortman J.R."/>
            <person name="Lawson D."/>
            <person name="Haas B."/>
            <person name="Kodira C."/>
            <person name="Tu Z.J."/>
            <person name="Loftus B."/>
            <person name="Xi Z."/>
            <person name="Megy K."/>
            <person name="Grabherr M."/>
            <person name="Ren Q."/>
            <person name="Zdobnov E.M."/>
            <person name="Lobo N.F."/>
            <person name="Campbell K.S."/>
            <person name="Brown S.E."/>
            <person name="Bonaldo M.F."/>
            <person name="Zhu J."/>
            <person name="Sinkins S.P."/>
            <person name="Hogenkamp D.G."/>
            <person name="Amedeo P."/>
            <person name="Arensburger P."/>
            <person name="Atkinson P.W."/>
            <person name="Bidwell S."/>
            <person name="Biedler J."/>
            <person name="Birney E."/>
            <person name="Bruggner R.V."/>
            <person name="Costas J."/>
            <person name="Coy M.R."/>
            <person name="Crabtree J."/>
            <person name="Crawford M."/>
            <person name="Debruyn B."/>
            <person name="Decaprio D."/>
            <person name="Eiglmeier K."/>
            <person name="Eisenstadt E."/>
            <person name="El-Dorry H."/>
            <person name="Gelbart W.M."/>
            <person name="Gomes S.L."/>
            <person name="Hammond M."/>
            <person name="Hannick L.I."/>
            <person name="Hogan J.R."/>
            <person name="Holmes M.H."/>
            <person name="Jaffe D."/>
            <person name="Johnston J.S."/>
            <person name="Kennedy R.C."/>
            <person name="Koo H."/>
            <person name="Kravitz S."/>
            <person name="Kriventseva E.V."/>
            <person name="Kulp D."/>
            <person name="Labutti K."/>
            <person name="Lee E."/>
            <person name="Li S."/>
            <person name="Lovin D.D."/>
            <person name="Mao C."/>
            <person name="Mauceli E."/>
            <person name="Menck C.F."/>
            <person name="Miller J.R."/>
            <person name="Montgomery P."/>
            <person name="Mori A."/>
            <person name="Nascimento A.L."/>
            <person name="Naveira H.F."/>
            <person name="Nusbaum C."/>
            <person name="O'leary S."/>
            <person name="Orvis J."/>
            <person name="Pertea M."/>
            <person name="Quesneville H."/>
            <person name="Reidenbach K.R."/>
            <person name="Rogers Y.H."/>
            <person name="Roth C.W."/>
            <person name="Schneider J.R."/>
            <person name="Schatz M."/>
            <person name="Shumway M."/>
            <person name="Stanke M."/>
            <person name="Stinson E.O."/>
            <person name="Tubio J.M."/>
            <person name="Vanzee J.P."/>
            <person name="Verjovski-Almeida S."/>
            <person name="Werner D."/>
            <person name="White O."/>
            <person name="Wyder S."/>
            <person name="Zeng Q."/>
            <person name="Zhao Q."/>
            <person name="Zhao Y."/>
            <person name="Hill C.A."/>
            <person name="Raikhel A.S."/>
            <person name="Soares M.B."/>
            <person name="Knudson D.L."/>
            <person name="Lee N.H."/>
            <person name="Galagan J."/>
            <person name="Salzberg S.L."/>
            <person name="Paulsen I.T."/>
            <person name="Dimopoulos G."/>
            <person name="Collins F.H."/>
            <person name="Birren B."/>
            <person name="Fraser-Liggett C.M."/>
            <person name="Severson D.W."/>
        </authorList>
    </citation>
    <scope>NUCLEOTIDE SEQUENCE [LARGE SCALE GENOMIC DNA]</scope>
    <source>
        <strain evidence="3">Liverpool</strain>
    </source>
</reference>
<evidence type="ECO:0000256" key="2">
    <source>
        <dbReference type="SAM" id="Phobius"/>
    </source>
</evidence>
<dbReference type="VEuPathDB" id="VectorBase:AAEL020171"/>
<reference evidence="3" key="3">
    <citation type="submission" date="2012-09" db="EMBL/GenBank/DDBJ databases">
        <authorList>
            <consortium name="VectorBase"/>
        </authorList>
    </citation>
    <scope>NUCLEOTIDE SEQUENCE</scope>
    <source>
        <strain evidence="3">Liverpool</strain>
    </source>
</reference>
<dbReference type="PhylomeDB" id="J9HIN6"/>
<name>J9HIN6_AEDAE</name>
<organism evidence="3 4">
    <name type="scientific">Aedes aegypti</name>
    <name type="common">Yellowfever mosquito</name>
    <name type="synonym">Culex aegypti</name>
    <dbReference type="NCBI Taxonomy" id="7159"/>
    <lineage>
        <taxon>Eukaryota</taxon>
        <taxon>Metazoa</taxon>
        <taxon>Ecdysozoa</taxon>
        <taxon>Arthropoda</taxon>
        <taxon>Hexapoda</taxon>
        <taxon>Insecta</taxon>
        <taxon>Pterygota</taxon>
        <taxon>Neoptera</taxon>
        <taxon>Endopterygota</taxon>
        <taxon>Diptera</taxon>
        <taxon>Nematocera</taxon>
        <taxon>Culicoidea</taxon>
        <taxon>Culicidae</taxon>
        <taxon>Culicinae</taxon>
        <taxon>Aedini</taxon>
        <taxon>Aedes</taxon>
        <taxon>Stegomyia</taxon>
    </lineage>
</organism>
<feature type="compositionally biased region" description="Polar residues" evidence="1">
    <location>
        <begin position="230"/>
        <end position="243"/>
    </location>
</feature>
<evidence type="ECO:0000313" key="4">
    <source>
        <dbReference type="Proteomes" id="UP000682892"/>
    </source>
</evidence>